<name>R4X343_9BURK</name>
<accession>R4X343</accession>
<dbReference type="AlphaFoldDB" id="R4X343"/>
<gene>
    <name evidence="1" type="ORF">BRPE64_BCDS13660</name>
</gene>
<keyword evidence="2" id="KW-1185">Reference proteome</keyword>
<dbReference type="Proteomes" id="UP000013966">
    <property type="component" value="Chromosome 2"/>
</dbReference>
<dbReference type="KEGG" id="buo:BRPE64_BCDS13660"/>
<dbReference type="EMBL" id="AP013059">
    <property type="protein sequence ID" value="BAN26027.1"/>
    <property type="molecule type" value="Genomic_DNA"/>
</dbReference>
<sequence length="50" mass="5583">MGPYFYVIGATFRCAAQQVERSRRQSSAVPGKSCDMLSRDACEAGHRLFQ</sequence>
<dbReference type="HOGENOM" id="CLU_3115455_0_0_4"/>
<protein>
    <submittedName>
        <fullName evidence="1">Uncharacterized protein</fullName>
    </submittedName>
</protein>
<dbReference type="STRING" id="758793.BRPE64_BCDS13660"/>
<organism evidence="1 2">
    <name type="scientific">Caballeronia insecticola</name>
    <dbReference type="NCBI Taxonomy" id="758793"/>
    <lineage>
        <taxon>Bacteria</taxon>
        <taxon>Pseudomonadati</taxon>
        <taxon>Pseudomonadota</taxon>
        <taxon>Betaproteobacteria</taxon>
        <taxon>Burkholderiales</taxon>
        <taxon>Burkholderiaceae</taxon>
        <taxon>Caballeronia</taxon>
    </lineage>
</organism>
<evidence type="ECO:0000313" key="1">
    <source>
        <dbReference type="EMBL" id="BAN26027.1"/>
    </source>
</evidence>
<reference evidence="1 2" key="2">
    <citation type="journal article" date="2018" name="Int. J. Syst. Evol. Microbiol.">
        <title>Burkholderia insecticola sp. nov., a gut symbiotic bacterium of the bean bug Riptortus pedestris.</title>
        <authorList>
            <person name="Takeshita K."/>
            <person name="Tamaki H."/>
            <person name="Ohbayashi T."/>
            <person name="Meng X.-Y."/>
            <person name="Sone T."/>
            <person name="Mitani Y."/>
            <person name="Peeters C."/>
            <person name="Kikuchi Y."/>
            <person name="Vandamme P."/>
        </authorList>
    </citation>
    <scope>NUCLEOTIDE SEQUENCE [LARGE SCALE GENOMIC DNA]</scope>
    <source>
        <strain evidence="1">RPE64</strain>
    </source>
</reference>
<proteinExistence type="predicted"/>
<reference evidence="1 2" key="1">
    <citation type="journal article" date="2013" name="Genome Announc.">
        <title>Complete Genome Sequence of Burkholderia sp. Strain RPE64, Bacterial Symbiont of the Bean Bug Riptortus pedestris.</title>
        <authorList>
            <person name="Shibata T.F."/>
            <person name="Maeda T."/>
            <person name="Nikoh N."/>
            <person name="Yamaguchi K."/>
            <person name="Oshima K."/>
            <person name="Hattori M."/>
            <person name="Nishiyama T."/>
            <person name="Hasebe M."/>
            <person name="Fukatsu T."/>
            <person name="Kikuchi Y."/>
            <person name="Shigenobu S."/>
        </authorList>
    </citation>
    <scope>NUCLEOTIDE SEQUENCE [LARGE SCALE GENOMIC DNA]</scope>
</reference>
<evidence type="ECO:0000313" key="2">
    <source>
        <dbReference type="Proteomes" id="UP000013966"/>
    </source>
</evidence>